<keyword evidence="7" id="KW-1133">Transmembrane helix</keyword>
<evidence type="ECO:0000259" key="9">
    <source>
        <dbReference type="Pfam" id="PF10502"/>
    </source>
</evidence>
<dbReference type="PROSITE" id="PS00501">
    <property type="entry name" value="SPASE_I_1"/>
    <property type="match status" value="1"/>
</dbReference>
<dbReference type="RefSeq" id="WP_380430686.1">
    <property type="nucleotide sequence ID" value="NZ_JBHSAC010000035.1"/>
</dbReference>
<dbReference type="InterPro" id="IPR036286">
    <property type="entry name" value="LexA/Signal_pep-like_sf"/>
</dbReference>
<keyword evidence="5 7" id="KW-0645">Protease</keyword>
<evidence type="ECO:0000256" key="2">
    <source>
        <dbReference type="ARBA" id="ARBA00004401"/>
    </source>
</evidence>
<feature type="domain" description="Peptidase S26" evidence="9">
    <location>
        <begin position="32"/>
        <end position="213"/>
    </location>
</feature>
<dbReference type="GO" id="GO:0009003">
    <property type="term" value="F:signal peptidase activity"/>
    <property type="evidence" value="ECO:0007669"/>
    <property type="project" value="UniProtKB-EC"/>
</dbReference>
<keyword evidence="7" id="KW-0472">Membrane</keyword>
<comment type="subcellular location">
    <subcellularLocation>
        <location evidence="2">Cell membrane</location>
        <topology evidence="2">Single-pass type II membrane protein</topology>
    </subcellularLocation>
    <subcellularLocation>
        <location evidence="8">Membrane</location>
        <topology evidence="8">Single-pass type II membrane protein</topology>
    </subcellularLocation>
</comment>
<dbReference type="PROSITE" id="PS00760">
    <property type="entry name" value="SPASE_I_2"/>
    <property type="match status" value="1"/>
</dbReference>
<evidence type="ECO:0000256" key="5">
    <source>
        <dbReference type="ARBA" id="ARBA00022670"/>
    </source>
</evidence>
<keyword evidence="11" id="KW-1185">Reference proteome</keyword>
<feature type="transmembrane region" description="Helical" evidence="7">
    <location>
        <begin position="34"/>
        <end position="55"/>
    </location>
</feature>
<dbReference type="Gene3D" id="2.10.109.10">
    <property type="entry name" value="Umud Fragment, subunit A"/>
    <property type="match status" value="1"/>
</dbReference>
<dbReference type="InterPro" id="IPR019757">
    <property type="entry name" value="Pept_S26A_signal_pept_1_Lys-AS"/>
</dbReference>
<evidence type="ECO:0000256" key="3">
    <source>
        <dbReference type="ARBA" id="ARBA00009370"/>
    </source>
</evidence>
<accession>A0ABV8D0C2</accession>
<evidence type="ECO:0000256" key="1">
    <source>
        <dbReference type="ARBA" id="ARBA00000677"/>
    </source>
</evidence>
<proteinExistence type="inferred from homology"/>
<dbReference type="PANTHER" id="PTHR43390:SF1">
    <property type="entry name" value="CHLOROPLAST PROCESSING PEPTIDASE"/>
    <property type="match status" value="1"/>
</dbReference>
<comment type="catalytic activity">
    <reaction evidence="1 7">
        <text>Cleavage of hydrophobic, N-terminal signal or leader sequences from secreted and periplasmic proteins.</text>
        <dbReference type="EC" id="3.4.21.89"/>
    </reaction>
</comment>
<evidence type="ECO:0000256" key="8">
    <source>
        <dbReference type="RuleBase" id="RU362042"/>
    </source>
</evidence>
<evidence type="ECO:0000256" key="6">
    <source>
        <dbReference type="ARBA" id="ARBA00022801"/>
    </source>
</evidence>
<evidence type="ECO:0000313" key="11">
    <source>
        <dbReference type="Proteomes" id="UP001595901"/>
    </source>
</evidence>
<dbReference type="PANTHER" id="PTHR43390">
    <property type="entry name" value="SIGNAL PEPTIDASE I"/>
    <property type="match status" value="1"/>
</dbReference>
<dbReference type="Proteomes" id="UP001595901">
    <property type="component" value="Unassembled WGS sequence"/>
</dbReference>
<dbReference type="EC" id="3.4.21.89" evidence="4 7"/>
<dbReference type="InterPro" id="IPR019756">
    <property type="entry name" value="Pept_S26A_signal_pept_1_Ser-AS"/>
</dbReference>
<organism evidence="10 11">
    <name type="scientific">Streptococcus dentapri</name>
    <dbReference type="NCBI Taxonomy" id="573564"/>
    <lineage>
        <taxon>Bacteria</taxon>
        <taxon>Bacillati</taxon>
        <taxon>Bacillota</taxon>
        <taxon>Bacilli</taxon>
        <taxon>Lactobacillales</taxon>
        <taxon>Streptococcaceae</taxon>
        <taxon>Streptococcus</taxon>
    </lineage>
</organism>
<evidence type="ECO:0000313" key="10">
    <source>
        <dbReference type="EMBL" id="MFC3931901.1"/>
    </source>
</evidence>
<reference evidence="11" key="1">
    <citation type="journal article" date="2019" name="Int. J. Syst. Evol. Microbiol.">
        <title>The Global Catalogue of Microorganisms (GCM) 10K type strain sequencing project: providing services to taxonomists for standard genome sequencing and annotation.</title>
        <authorList>
            <consortium name="The Broad Institute Genomics Platform"/>
            <consortium name="The Broad Institute Genome Sequencing Center for Infectious Disease"/>
            <person name="Wu L."/>
            <person name="Ma J."/>
        </authorList>
    </citation>
    <scope>NUCLEOTIDE SEQUENCE [LARGE SCALE GENOMIC DNA]</scope>
    <source>
        <strain evidence="11">CCUG 58728</strain>
    </source>
</reference>
<dbReference type="PRINTS" id="PR00727">
    <property type="entry name" value="LEADERPTASE"/>
</dbReference>
<dbReference type="InterPro" id="IPR019533">
    <property type="entry name" value="Peptidase_S26"/>
</dbReference>
<comment type="similarity">
    <text evidence="3 8">Belongs to the peptidase S26 family.</text>
</comment>
<evidence type="ECO:0000256" key="7">
    <source>
        <dbReference type="RuleBase" id="RU003993"/>
    </source>
</evidence>
<dbReference type="NCBIfam" id="TIGR02227">
    <property type="entry name" value="sigpep_I_bact"/>
    <property type="match status" value="1"/>
</dbReference>
<sequence length="222" mass="25209">MTDSKKVAKTKTSKKNEAGFKNFSHKLTNFLKEWGLFTLFFLILILSRIFIWTSVSVDGHSMDPTLAANQRLIVVKTAKIDRFDIVVAKENENGKKKQIVKRVIGMPGDTITYENDTLYVNGKKINESYLKEYRAAFAKDKLQSTYTSDYFRQLARSSSAFTVDKTGANNFTVIVPKGQYFLLGDDRIVSKDSREVGTFSKDAIVGEVKFRFWPVTKIGTVE</sequence>
<comment type="caution">
    <text evidence="10">The sequence shown here is derived from an EMBL/GenBank/DDBJ whole genome shotgun (WGS) entry which is preliminary data.</text>
</comment>
<keyword evidence="6 7" id="KW-0378">Hydrolase</keyword>
<protein>
    <recommendedName>
        <fullName evidence="4 7">Signal peptidase I</fullName>
        <ecNumber evidence="4 7">3.4.21.89</ecNumber>
    </recommendedName>
</protein>
<dbReference type="Pfam" id="PF10502">
    <property type="entry name" value="Peptidase_S26"/>
    <property type="match status" value="1"/>
</dbReference>
<keyword evidence="7" id="KW-0812">Transmembrane</keyword>
<dbReference type="EMBL" id="JBHSAC010000035">
    <property type="protein sequence ID" value="MFC3931901.1"/>
    <property type="molecule type" value="Genomic_DNA"/>
</dbReference>
<gene>
    <name evidence="10" type="primary">lepB</name>
    <name evidence="10" type="ORF">ACFOSE_03735</name>
</gene>
<dbReference type="CDD" id="cd06530">
    <property type="entry name" value="S26_SPase_I"/>
    <property type="match status" value="1"/>
</dbReference>
<dbReference type="InterPro" id="IPR000223">
    <property type="entry name" value="Pept_S26A_signal_pept_1"/>
</dbReference>
<evidence type="ECO:0000256" key="4">
    <source>
        <dbReference type="ARBA" id="ARBA00013208"/>
    </source>
</evidence>
<name>A0ABV8D0C2_9STRE</name>
<dbReference type="SUPFAM" id="SSF51306">
    <property type="entry name" value="LexA/Signal peptidase"/>
    <property type="match status" value="1"/>
</dbReference>